<dbReference type="InterPro" id="IPR037883">
    <property type="entry name" value="Knr4/Smi1-like_sf"/>
</dbReference>
<dbReference type="Proteomes" id="UP001550739">
    <property type="component" value="Unassembled WGS sequence"/>
</dbReference>
<evidence type="ECO:0000259" key="1">
    <source>
        <dbReference type="SMART" id="SM00860"/>
    </source>
</evidence>
<organism evidence="2 3">
    <name type="scientific">Streptomyces sp. 900129855</name>
    <dbReference type="NCBI Taxonomy" id="3155129"/>
    <lineage>
        <taxon>Bacteria</taxon>
        <taxon>Bacillati</taxon>
        <taxon>Actinomycetota</taxon>
        <taxon>Actinomycetes</taxon>
        <taxon>Kitasatosporales</taxon>
        <taxon>Streptomycetaceae</taxon>
        <taxon>Streptomyces</taxon>
    </lineage>
</organism>
<dbReference type="SMART" id="SM00860">
    <property type="entry name" value="SMI1_KNR4"/>
    <property type="match status" value="1"/>
</dbReference>
<name>A0ABV2ZD42_9ACTN</name>
<evidence type="ECO:0000313" key="3">
    <source>
        <dbReference type="Proteomes" id="UP001550739"/>
    </source>
</evidence>
<gene>
    <name evidence="2" type="ORF">AB0E89_07685</name>
</gene>
<accession>A0ABV2ZD42</accession>
<comment type="caution">
    <text evidence="2">The sequence shown here is derived from an EMBL/GenBank/DDBJ whole genome shotgun (WGS) entry which is preliminary data.</text>
</comment>
<protein>
    <submittedName>
        <fullName evidence="2">SMI1/KNR4 family protein</fullName>
    </submittedName>
</protein>
<evidence type="ECO:0000313" key="2">
    <source>
        <dbReference type="EMBL" id="MEU3780461.1"/>
    </source>
</evidence>
<keyword evidence="3" id="KW-1185">Reference proteome</keyword>
<feature type="domain" description="Knr4/Smi1-like" evidence="1">
    <location>
        <begin position="47"/>
        <end position="179"/>
    </location>
</feature>
<dbReference type="Gene3D" id="3.40.1580.10">
    <property type="entry name" value="SMI1/KNR4-like"/>
    <property type="match status" value="1"/>
</dbReference>
<dbReference type="InterPro" id="IPR018958">
    <property type="entry name" value="Knr4/Smi1-like_dom"/>
</dbReference>
<proteinExistence type="predicted"/>
<dbReference type="SUPFAM" id="SSF160631">
    <property type="entry name" value="SMI1/KNR4-like"/>
    <property type="match status" value="1"/>
</dbReference>
<dbReference type="EMBL" id="JBEZVE010000003">
    <property type="protein sequence ID" value="MEU3780461.1"/>
    <property type="molecule type" value="Genomic_DNA"/>
</dbReference>
<dbReference type="Pfam" id="PF09346">
    <property type="entry name" value="SMI1_KNR4"/>
    <property type="match status" value="1"/>
</dbReference>
<reference evidence="2 3" key="1">
    <citation type="submission" date="2024-06" db="EMBL/GenBank/DDBJ databases">
        <title>The Natural Products Discovery Center: Release of the First 8490 Sequenced Strains for Exploring Actinobacteria Biosynthetic Diversity.</title>
        <authorList>
            <person name="Kalkreuter E."/>
            <person name="Kautsar S.A."/>
            <person name="Yang D."/>
            <person name="Bader C.D."/>
            <person name="Teijaro C.N."/>
            <person name="Fluegel L."/>
            <person name="Davis C.M."/>
            <person name="Simpson J.R."/>
            <person name="Lauterbach L."/>
            <person name="Steele A.D."/>
            <person name="Gui C."/>
            <person name="Meng S."/>
            <person name="Li G."/>
            <person name="Viehrig K."/>
            <person name="Ye F."/>
            <person name="Su P."/>
            <person name="Kiefer A.F."/>
            <person name="Nichols A."/>
            <person name="Cepeda A.J."/>
            <person name="Yan W."/>
            <person name="Fan B."/>
            <person name="Jiang Y."/>
            <person name="Adhikari A."/>
            <person name="Zheng C.-J."/>
            <person name="Schuster L."/>
            <person name="Cowan T.M."/>
            <person name="Smanski M.J."/>
            <person name="Chevrette M.G."/>
            <person name="De Carvalho L.P.S."/>
            <person name="Shen B."/>
        </authorList>
    </citation>
    <scope>NUCLEOTIDE SEQUENCE [LARGE SCALE GENOMIC DNA]</scope>
    <source>
        <strain evidence="2 3">NPDC033843</strain>
    </source>
</reference>
<sequence>MVETGGFAWRDFLVRWSGEWADAGEDEQSPVERDSVPRRERWLGFEGAGEARIVAAEERLGVRLPPSYRAFLEVSDGWRHAGGFVYVLAGTEQVRWHEDASGLGQEFRGELDENSTPEEVLEAGVWARGLQLQVESDAMYVLMDPGDTDEAGEWAVRVWAGWRAAPPERFGSFLEFMEAMHQEFHSLQSHRLGAAFVNDTTRALDAAVEEARLDALRGRYERAEAVLEKAAAYGRPRARALYDQIRRLSGHNYAVGFWPLPTDPVYAPEFLPVLAAEHVRDRREDRAWRMRLAGADDAVRELADAVLREVRERTYLYTADGEFGRALDQAREQARWGLTDEAWRIVRKALPQWRPRGPEQLAPVGLLADPFLGPVCDVRERGLELLATPRAGETGDAPVPAGDIDPPGLAWLAEADSGGGGVQEGYRFLLVEGVRPDELPELVGAEGARELRGPESRFEAVFGAHRRRGQDSASWEDRAITAVGLAGADWSFAFDGQPPLFNGQRFVSPAVVASRGGRKGGRALVVWKSAGASLRRPDVFHLSLAQDGEERYSFTVRGDEVAERHGDIPDSLDPDRWFGGGAGEGGLLDAVAGEFGVRLPRFALTRGPAYTLTTLSWTRPPEPGEAILVMRRTRPGAK</sequence>
<dbReference type="RefSeq" id="WP_361701500.1">
    <property type="nucleotide sequence ID" value="NZ_JBEZVE010000003.1"/>
</dbReference>